<protein>
    <submittedName>
        <fullName evidence="2">Tetratricopeptide repeat-containing protein</fullName>
    </submittedName>
</protein>
<organism evidence="2 3">
    <name type="scientific">Kryptobacter tengchongensis</name>
    <dbReference type="NCBI Taxonomy" id="1643429"/>
    <lineage>
        <taxon>Bacteria</taxon>
        <taxon>Pseudomonadati</taxon>
        <taxon>Candidatus Kryptoniota</taxon>
        <taxon>Candidatus Kryptobacter</taxon>
    </lineage>
</organism>
<dbReference type="SMART" id="SM00028">
    <property type="entry name" value="TPR"/>
    <property type="match status" value="5"/>
</dbReference>
<dbReference type="Proteomes" id="UP000243065">
    <property type="component" value="Unassembled WGS sequence"/>
</dbReference>
<dbReference type="InterPro" id="IPR019734">
    <property type="entry name" value="TPR_rpt"/>
</dbReference>
<dbReference type="PANTHER" id="PTHR12558:SF13">
    <property type="entry name" value="CELL DIVISION CYCLE PROTEIN 27 HOMOLOG"/>
    <property type="match status" value="1"/>
</dbReference>
<dbReference type="SUPFAM" id="SSF48452">
    <property type="entry name" value="TPR-like"/>
    <property type="match status" value="3"/>
</dbReference>
<dbReference type="Gene3D" id="1.25.40.10">
    <property type="entry name" value="Tetratricopeptide repeat domain"/>
    <property type="match status" value="3"/>
</dbReference>
<dbReference type="InterPro" id="IPR011990">
    <property type="entry name" value="TPR-like_helical_dom_sf"/>
</dbReference>
<keyword evidence="3" id="KW-1185">Reference proteome</keyword>
<dbReference type="EMBL" id="CZVU01000005">
    <property type="protein sequence ID" value="CUS97100.1"/>
    <property type="molecule type" value="Genomic_DNA"/>
</dbReference>
<sequence length="672" mass="78427">MSVSKRSTPLINQYTINLQIENNCFKLHQPNSRVELNLSHKIKRLPLLIILSSFIFSGCSIWKNVMGEFNAYFNTYYNAKVTFEQVEQVLYNRVSSEKFLSIEKFDVEFNLPQNEKNKLDDVIKKCSKILQYYLNTSVGDDALLMIGKAYFYQDNYLGAERKFAELISTFPKSKLYDEALYFLMFTLSKEKKYEEVIISFQTKARHDTKNKNLWKLHKIYGLAKFRIGEIDSAIYYLNLASQQAKGEDKAEILFYLGEINEERNPSESAKFYNNTSKTTKRTNLKIYSLIKYAIQQRKLGNYELSERVLNDLIHSNIDKDYERKVYLELARTHHLSGKIELAIQTYTYLDTTYKRTEESAFGYFELARIYETNLGKYDSAKLFYEKAQVEFPQSEASRQAQRKSAVLNDYFRNHLIISRNDSILSSIKMNSDSVITLNIDSIQNLISQAKYSLAWTFYTSLNRVDSAIYYLKDIIENHPESPVTPRSYYLLGTIYELIDTTKAKEIYLELLRKFPYSEFSTQVAKFIGIKNEIISDTLNKIYNIAISLIDTDPEAAIKMLSTICNHNSNSNLKAKAFYAIGWINEYKLKNFAKAIEYYTNVLNNFPESEYAKMAQIKLNPEKYEQSKATTIPSVQTPATKPVEQIKPTTKETEEPEEEPRVRERKRRRIDDN</sequence>
<dbReference type="AlphaFoldDB" id="A0A656D3D9"/>
<dbReference type="PANTHER" id="PTHR12558">
    <property type="entry name" value="CELL DIVISION CYCLE 16,23,27"/>
    <property type="match status" value="1"/>
</dbReference>
<reference evidence="2 3" key="1">
    <citation type="submission" date="2015-11" db="EMBL/GenBank/DDBJ databases">
        <authorList>
            <person name="Varghese N."/>
        </authorList>
    </citation>
    <scope>NUCLEOTIDE SEQUENCE [LARGE SCALE GENOMIC DNA]</scope>
    <source>
        <strain evidence="2 3">JGI-24</strain>
    </source>
</reference>
<accession>A0A656D3D9</accession>
<evidence type="ECO:0000256" key="1">
    <source>
        <dbReference type="SAM" id="MobiDB-lite"/>
    </source>
</evidence>
<feature type="compositionally biased region" description="Basic residues" evidence="1">
    <location>
        <begin position="662"/>
        <end position="672"/>
    </location>
</feature>
<dbReference type="Pfam" id="PF13181">
    <property type="entry name" value="TPR_8"/>
    <property type="match status" value="1"/>
</dbReference>
<proteinExistence type="predicted"/>
<evidence type="ECO:0000313" key="2">
    <source>
        <dbReference type="EMBL" id="CUS97100.1"/>
    </source>
</evidence>
<name>A0A656D3D9_KRYT1</name>
<evidence type="ECO:0000313" key="3">
    <source>
        <dbReference type="Proteomes" id="UP000243065"/>
    </source>
</evidence>
<feature type="region of interest" description="Disordered" evidence="1">
    <location>
        <begin position="627"/>
        <end position="672"/>
    </location>
</feature>
<dbReference type="Pfam" id="PF13174">
    <property type="entry name" value="TPR_6"/>
    <property type="match status" value="4"/>
</dbReference>
<feature type="compositionally biased region" description="Polar residues" evidence="1">
    <location>
        <begin position="627"/>
        <end position="638"/>
    </location>
</feature>
<gene>
    <name evidence="2" type="ORF">JGI24_00219</name>
</gene>